<gene>
    <name evidence="1" type="ORF">CD33_19980</name>
</gene>
<dbReference type="RefSeq" id="WP_036203947.1">
    <property type="nucleotide sequence ID" value="NZ_AVCY01000001.1"/>
</dbReference>
<keyword evidence="2" id="KW-1185">Reference proteome</keyword>
<dbReference type="eggNOG" id="ENOG5033G50">
    <property type="taxonomic scope" value="Bacteria"/>
</dbReference>
<dbReference type="AlphaFoldDB" id="A0A0A3HPE5"/>
<reference evidence="1 2" key="1">
    <citation type="submission" date="2014-02" db="EMBL/GenBank/DDBJ databases">
        <title>Draft genome sequence of Lysinibacillus sinduriensis JCM 15800.</title>
        <authorList>
            <person name="Zhang F."/>
            <person name="Wang G."/>
            <person name="Zhang L."/>
        </authorList>
    </citation>
    <scope>NUCLEOTIDE SEQUENCE [LARGE SCALE GENOMIC DNA]</scope>
    <source>
        <strain evidence="1 2">JCM 15800</strain>
    </source>
</reference>
<evidence type="ECO:0000313" key="2">
    <source>
        <dbReference type="Proteomes" id="UP000030408"/>
    </source>
</evidence>
<accession>A0A0A3HPE5</accession>
<evidence type="ECO:0000313" key="1">
    <source>
        <dbReference type="EMBL" id="KGR74259.1"/>
    </source>
</evidence>
<proteinExistence type="predicted"/>
<comment type="caution">
    <text evidence="1">The sequence shown here is derived from an EMBL/GenBank/DDBJ whole genome shotgun (WGS) entry which is preliminary data.</text>
</comment>
<protein>
    <submittedName>
        <fullName evidence="1">Uncharacterized protein</fullName>
    </submittedName>
</protein>
<organism evidence="1 2">
    <name type="scientific">Ureibacillus sinduriensis BLB-1 = JCM 15800</name>
    <dbReference type="NCBI Taxonomy" id="1384057"/>
    <lineage>
        <taxon>Bacteria</taxon>
        <taxon>Bacillati</taxon>
        <taxon>Bacillota</taxon>
        <taxon>Bacilli</taxon>
        <taxon>Bacillales</taxon>
        <taxon>Caryophanaceae</taxon>
        <taxon>Ureibacillus</taxon>
    </lineage>
</organism>
<dbReference type="OrthoDB" id="2737810at2"/>
<name>A0A0A3HPE5_9BACL</name>
<sequence length="75" mass="8517">MVVNNGGNLSKEYFIAYLKLIMIAKNCSFDEAQKFIVEHFFNGDLNSLGEYSCSNYLNAARELQSIRRCFLAPGK</sequence>
<dbReference type="Proteomes" id="UP000030408">
    <property type="component" value="Unassembled WGS sequence"/>
</dbReference>
<dbReference type="EMBL" id="JPVO01000055">
    <property type="protein sequence ID" value="KGR74259.1"/>
    <property type="molecule type" value="Genomic_DNA"/>
</dbReference>